<reference evidence="2 3" key="1">
    <citation type="submission" date="2023-10" db="EMBL/GenBank/DDBJ databases">
        <authorList>
            <person name="Maclean D."/>
            <person name="Macfadyen A."/>
        </authorList>
    </citation>
    <scope>NUCLEOTIDE SEQUENCE [LARGE SCALE GENOMIC DNA]</scope>
</reference>
<gene>
    <name evidence="2" type="ORF">CVIRNUC_007586</name>
</gene>
<dbReference type="AlphaFoldDB" id="A0AAV1IBB1"/>
<dbReference type="Proteomes" id="UP001314263">
    <property type="component" value="Unassembled WGS sequence"/>
</dbReference>
<feature type="compositionally biased region" description="Polar residues" evidence="1">
    <location>
        <begin position="100"/>
        <end position="114"/>
    </location>
</feature>
<protein>
    <submittedName>
        <fullName evidence="2">Uncharacterized protein</fullName>
    </submittedName>
</protein>
<proteinExistence type="predicted"/>
<dbReference type="PANTHER" id="PTHR37450">
    <property type="entry name" value="CIPC PROTEIN"/>
    <property type="match status" value="1"/>
</dbReference>
<comment type="caution">
    <text evidence="2">The sequence shown here is derived from an EMBL/GenBank/DDBJ whole genome shotgun (WGS) entry which is preliminary data.</text>
</comment>
<dbReference type="Pfam" id="PF12585">
    <property type="entry name" value="DUF3759"/>
    <property type="match status" value="1"/>
</dbReference>
<keyword evidence="3" id="KW-1185">Reference proteome</keyword>
<name>A0AAV1IBB1_9CHLO</name>
<evidence type="ECO:0000313" key="2">
    <source>
        <dbReference type="EMBL" id="CAK0784382.1"/>
    </source>
</evidence>
<dbReference type="EMBL" id="CAUYUE010000010">
    <property type="protein sequence ID" value="CAK0784382.1"/>
    <property type="molecule type" value="Genomic_DNA"/>
</dbReference>
<dbReference type="PANTHER" id="PTHR37450:SF1">
    <property type="entry name" value="CIPC PROTEIN"/>
    <property type="match status" value="1"/>
</dbReference>
<evidence type="ECO:0000256" key="1">
    <source>
        <dbReference type="SAM" id="MobiDB-lite"/>
    </source>
</evidence>
<sequence>MGIFGDWAGNNNCGQQQNFDQVYNNQPHEGKFSHEALSGAASFFAMREYEKHEASNGQPPNHQFAKEMIAGIVGGEVDKLCETKGLDYIDREKAKRQAREQATQMYDNSYGQQY</sequence>
<feature type="region of interest" description="Disordered" evidence="1">
    <location>
        <begin position="95"/>
        <end position="114"/>
    </location>
</feature>
<organism evidence="2 3">
    <name type="scientific">Coccomyxa viridis</name>
    <dbReference type="NCBI Taxonomy" id="1274662"/>
    <lineage>
        <taxon>Eukaryota</taxon>
        <taxon>Viridiplantae</taxon>
        <taxon>Chlorophyta</taxon>
        <taxon>core chlorophytes</taxon>
        <taxon>Trebouxiophyceae</taxon>
        <taxon>Trebouxiophyceae incertae sedis</taxon>
        <taxon>Coccomyxaceae</taxon>
        <taxon>Coccomyxa</taxon>
    </lineage>
</organism>
<dbReference type="InterPro" id="IPR022234">
    <property type="entry name" value="DUF3759"/>
</dbReference>
<evidence type="ECO:0000313" key="3">
    <source>
        <dbReference type="Proteomes" id="UP001314263"/>
    </source>
</evidence>
<accession>A0AAV1IBB1</accession>